<sequence length="276" mass="30730">MDWKHIVTFGKTLKEEMKEDRVAGLAAEQAFFYMLALFPMMILLLSILPYLSIDAERVMMLIESALPQDTARMVQENVLDVITVPNGGLLTFGIIGTLWSASSGLNAFIRAINEAFNAPEPRSFIMNRLLSILFTIGLMVSFLLIFALFIFGEVLIQAASAFFMVPVETEAITGFARWVLTVIVMITILCCLYYFAPNKKIAFRYVLPGAVTATILWQAISFGFSFYVSNFGNYSATYGSLGGVIVLMLWLFLTGLALVIGGELNAILHRQQQLDR</sequence>
<accession>A0A1G8ET81</accession>
<keyword evidence="4 6" id="KW-1133">Transmembrane helix</keyword>
<dbReference type="Pfam" id="PF03631">
    <property type="entry name" value="Virul_fac_BrkB"/>
    <property type="match status" value="1"/>
</dbReference>
<protein>
    <submittedName>
        <fullName evidence="7">Membrane protein</fullName>
    </submittedName>
</protein>
<proteinExistence type="predicted"/>
<dbReference type="OrthoDB" id="9775903at2"/>
<name>A0A1G8ET81_9BACI</name>
<dbReference type="GO" id="GO:0005886">
    <property type="term" value="C:plasma membrane"/>
    <property type="evidence" value="ECO:0007669"/>
    <property type="project" value="UniProtKB-SubCell"/>
</dbReference>
<evidence type="ECO:0000256" key="3">
    <source>
        <dbReference type="ARBA" id="ARBA00022692"/>
    </source>
</evidence>
<feature type="transmembrane region" description="Helical" evidence="6">
    <location>
        <begin position="175"/>
        <end position="196"/>
    </location>
</feature>
<reference evidence="7 8" key="1">
    <citation type="submission" date="2016-10" db="EMBL/GenBank/DDBJ databases">
        <authorList>
            <person name="de Groot N.N."/>
        </authorList>
    </citation>
    <scope>NUCLEOTIDE SEQUENCE [LARGE SCALE GENOMIC DNA]</scope>
    <source>
        <strain evidence="7 8">DSM 21632</strain>
    </source>
</reference>
<dbReference type="AlphaFoldDB" id="A0A1G8ET81"/>
<feature type="transmembrane region" description="Helical" evidence="6">
    <location>
        <begin position="130"/>
        <end position="163"/>
    </location>
</feature>
<keyword evidence="5 6" id="KW-0472">Membrane</keyword>
<gene>
    <name evidence="7" type="ORF">SAMN05192534_11056</name>
</gene>
<evidence type="ECO:0000256" key="1">
    <source>
        <dbReference type="ARBA" id="ARBA00004651"/>
    </source>
</evidence>
<dbReference type="NCBIfam" id="TIGR00765">
    <property type="entry name" value="yihY_not_rbn"/>
    <property type="match status" value="1"/>
</dbReference>
<evidence type="ECO:0000256" key="5">
    <source>
        <dbReference type="ARBA" id="ARBA00023136"/>
    </source>
</evidence>
<keyword evidence="8" id="KW-1185">Reference proteome</keyword>
<feature type="transmembrane region" description="Helical" evidence="6">
    <location>
        <begin position="30"/>
        <end position="51"/>
    </location>
</feature>
<evidence type="ECO:0000256" key="4">
    <source>
        <dbReference type="ARBA" id="ARBA00022989"/>
    </source>
</evidence>
<evidence type="ECO:0000313" key="7">
    <source>
        <dbReference type="EMBL" id="SDH73054.1"/>
    </source>
</evidence>
<dbReference type="InterPro" id="IPR017039">
    <property type="entry name" value="Virul_fac_BrkB"/>
</dbReference>
<keyword evidence="3 6" id="KW-0812">Transmembrane</keyword>
<dbReference type="STRING" id="568899.SAMN05192534_11056"/>
<organism evidence="7 8">
    <name type="scientific">Alteribacillus persepolensis</name>
    <dbReference type="NCBI Taxonomy" id="568899"/>
    <lineage>
        <taxon>Bacteria</taxon>
        <taxon>Bacillati</taxon>
        <taxon>Bacillota</taxon>
        <taxon>Bacilli</taxon>
        <taxon>Bacillales</taxon>
        <taxon>Bacillaceae</taxon>
        <taxon>Alteribacillus</taxon>
    </lineage>
</organism>
<evidence type="ECO:0000256" key="6">
    <source>
        <dbReference type="SAM" id="Phobius"/>
    </source>
</evidence>
<feature type="transmembrane region" description="Helical" evidence="6">
    <location>
        <begin position="89"/>
        <end position="109"/>
    </location>
</feature>
<dbReference type="PIRSF" id="PIRSF035875">
    <property type="entry name" value="RNase_BN"/>
    <property type="match status" value="1"/>
</dbReference>
<feature type="transmembrane region" description="Helical" evidence="6">
    <location>
        <begin position="240"/>
        <end position="260"/>
    </location>
</feature>
<dbReference type="RefSeq" id="WP_091273420.1">
    <property type="nucleotide sequence ID" value="NZ_FNDK01000010.1"/>
</dbReference>
<comment type="subcellular location">
    <subcellularLocation>
        <location evidence="1">Cell membrane</location>
        <topology evidence="1">Multi-pass membrane protein</topology>
    </subcellularLocation>
</comment>
<dbReference type="Proteomes" id="UP000199163">
    <property type="component" value="Unassembled WGS sequence"/>
</dbReference>
<dbReference type="PANTHER" id="PTHR30213:SF0">
    <property type="entry name" value="UPF0761 MEMBRANE PROTEIN YIHY"/>
    <property type="match status" value="1"/>
</dbReference>
<keyword evidence="2" id="KW-1003">Cell membrane</keyword>
<evidence type="ECO:0000256" key="2">
    <source>
        <dbReference type="ARBA" id="ARBA00022475"/>
    </source>
</evidence>
<feature type="transmembrane region" description="Helical" evidence="6">
    <location>
        <begin position="205"/>
        <end position="228"/>
    </location>
</feature>
<dbReference type="PANTHER" id="PTHR30213">
    <property type="entry name" value="INNER MEMBRANE PROTEIN YHJD"/>
    <property type="match status" value="1"/>
</dbReference>
<evidence type="ECO:0000313" key="8">
    <source>
        <dbReference type="Proteomes" id="UP000199163"/>
    </source>
</evidence>
<dbReference type="EMBL" id="FNDK01000010">
    <property type="protein sequence ID" value="SDH73054.1"/>
    <property type="molecule type" value="Genomic_DNA"/>
</dbReference>